<organism evidence="9 10">
    <name type="scientific">Nadsonia fulvescens var. elongata DSM 6958</name>
    <dbReference type="NCBI Taxonomy" id="857566"/>
    <lineage>
        <taxon>Eukaryota</taxon>
        <taxon>Fungi</taxon>
        <taxon>Dikarya</taxon>
        <taxon>Ascomycota</taxon>
        <taxon>Saccharomycotina</taxon>
        <taxon>Dipodascomycetes</taxon>
        <taxon>Dipodascales</taxon>
        <taxon>Dipodascales incertae sedis</taxon>
        <taxon>Nadsonia</taxon>
    </lineage>
</organism>
<dbReference type="AlphaFoldDB" id="A0A1E3PF42"/>
<keyword evidence="10" id="KW-1185">Reference proteome</keyword>
<dbReference type="InterPro" id="IPR045864">
    <property type="entry name" value="aa-tRNA-synth_II/BPL/LPL"/>
</dbReference>
<evidence type="ECO:0000256" key="3">
    <source>
        <dbReference type="ARBA" id="ARBA00022741"/>
    </source>
</evidence>
<keyword evidence="4" id="KW-0067">ATP-binding</keyword>
<dbReference type="PANTHER" id="PTHR11778">
    <property type="entry name" value="SERYL-TRNA SYNTHETASE"/>
    <property type="match status" value="1"/>
</dbReference>
<dbReference type="Proteomes" id="UP000095009">
    <property type="component" value="Unassembled WGS sequence"/>
</dbReference>
<dbReference type="PROSITE" id="PS50862">
    <property type="entry name" value="AA_TRNA_LIGASE_II"/>
    <property type="match status" value="1"/>
</dbReference>
<proteinExistence type="predicted"/>
<evidence type="ECO:0000256" key="4">
    <source>
        <dbReference type="ARBA" id="ARBA00022840"/>
    </source>
</evidence>
<evidence type="ECO:0000256" key="2">
    <source>
        <dbReference type="ARBA" id="ARBA00022598"/>
    </source>
</evidence>
<evidence type="ECO:0000313" key="10">
    <source>
        <dbReference type="Proteomes" id="UP000095009"/>
    </source>
</evidence>
<evidence type="ECO:0000256" key="5">
    <source>
        <dbReference type="ARBA" id="ARBA00023146"/>
    </source>
</evidence>
<dbReference type="InterPro" id="IPR006195">
    <property type="entry name" value="aa-tRNA-synth_II"/>
</dbReference>
<dbReference type="Pfam" id="PF00587">
    <property type="entry name" value="tRNA-synt_2b"/>
    <property type="match status" value="1"/>
</dbReference>
<evidence type="ECO:0000259" key="8">
    <source>
        <dbReference type="PROSITE" id="PS50862"/>
    </source>
</evidence>
<evidence type="ECO:0000256" key="6">
    <source>
        <dbReference type="ARBA" id="ARBA00031113"/>
    </source>
</evidence>
<dbReference type="PRINTS" id="PR00981">
    <property type="entry name" value="TRNASYNTHSER"/>
</dbReference>
<dbReference type="GO" id="GO:0005524">
    <property type="term" value="F:ATP binding"/>
    <property type="evidence" value="ECO:0007669"/>
    <property type="project" value="UniProtKB-KW"/>
</dbReference>
<dbReference type="EMBL" id="KV454413">
    <property type="protein sequence ID" value="ODQ63988.1"/>
    <property type="molecule type" value="Genomic_DNA"/>
</dbReference>
<sequence>MDKMPNRISSDVPTEQKTLGYINIEAKTPVVPYNHVDIGLKLGLIDIASASKISGTSWYFLMGDAVALELALVQYAMSKARKRGFINIMPPSIVKQEVAHACGFKPRDLNGEQQIYNLAFQGAELCLTGTAEIPLAGWGINKVFDANMKGDDIPVKLVGVNRSYRAEAGARGADTKGLYRVHEFTKVELFAYVKGEDTISQKMLEEILDLQKEIIQDLGLCARILILPADDLGNPAYKKYDI</sequence>
<dbReference type="Gene3D" id="3.30.930.10">
    <property type="entry name" value="Bira Bifunctional Protein, Domain 2"/>
    <property type="match status" value="1"/>
</dbReference>
<keyword evidence="3" id="KW-0547">Nucleotide-binding</keyword>
<feature type="domain" description="Aminoacyl-transfer RNA synthetases class-II family profile" evidence="8">
    <location>
        <begin position="34"/>
        <end position="242"/>
    </location>
</feature>
<reference evidence="9 10" key="1">
    <citation type="journal article" date="2016" name="Proc. Natl. Acad. Sci. U.S.A.">
        <title>Comparative genomics of biotechnologically important yeasts.</title>
        <authorList>
            <person name="Riley R."/>
            <person name="Haridas S."/>
            <person name="Wolfe K.H."/>
            <person name="Lopes M.R."/>
            <person name="Hittinger C.T."/>
            <person name="Goeker M."/>
            <person name="Salamov A.A."/>
            <person name="Wisecaver J.H."/>
            <person name="Long T.M."/>
            <person name="Calvey C.H."/>
            <person name="Aerts A.L."/>
            <person name="Barry K.W."/>
            <person name="Choi C."/>
            <person name="Clum A."/>
            <person name="Coughlan A.Y."/>
            <person name="Deshpande S."/>
            <person name="Douglass A.P."/>
            <person name="Hanson S.J."/>
            <person name="Klenk H.-P."/>
            <person name="LaButti K.M."/>
            <person name="Lapidus A."/>
            <person name="Lindquist E.A."/>
            <person name="Lipzen A.M."/>
            <person name="Meier-Kolthoff J.P."/>
            <person name="Ohm R.A."/>
            <person name="Otillar R.P."/>
            <person name="Pangilinan J.L."/>
            <person name="Peng Y."/>
            <person name="Rokas A."/>
            <person name="Rosa C.A."/>
            <person name="Scheuner C."/>
            <person name="Sibirny A.A."/>
            <person name="Slot J.C."/>
            <person name="Stielow J.B."/>
            <person name="Sun H."/>
            <person name="Kurtzman C.P."/>
            <person name="Blackwell M."/>
            <person name="Grigoriev I.V."/>
            <person name="Jeffries T.W."/>
        </authorList>
    </citation>
    <scope>NUCLEOTIDE SEQUENCE [LARGE SCALE GENOMIC DNA]</scope>
    <source>
        <strain evidence="9 10">DSM 6958</strain>
    </source>
</reference>
<protein>
    <recommendedName>
        <fullName evidence="1">serine--tRNA ligase</fullName>
        <ecNumber evidence="1">6.1.1.11</ecNumber>
    </recommendedName>
    <alternativeName>
        <fullName evidence="6">Seryl-tRNA synthetase</fullName>
    </alternativeName>
    <alternativeName>
        <fullName evidence="7">Seryl-tRNA(Ser) synthetase</fullName>
    </alternativeName>
</protein>
<evidence type="ECO:0000256" key="7">
    <source>
        <dbReference type="ARBA" id="ARBA00034892"/>
    </source>
</evidence>
<dbReference type="InterPro" id="IPR002317">
    <property type="entry name" value="Ser-tRNA-ligase_type_1"/>
</dbReference>
<keyword evidence="5" id="KW-0030">Aminoacyl-tRNA synthetase</keyword>
<feature type="non-terminal residue" evidence="9">
    <location>
        <position position="242"/>
    </location>
</feature>
<dbReference type="InterPro" id="IPR002314">
    <property type="entry name" value="aa-tRNA-synt_IIb"/>
</dbReference>
<accession>A0A1E3PF42</accession>
<evidence type="ECO:0000256" key="1">
    <source>
        <dbReference type="ARBA" id="ARBA00012840"/>
    </source>
</evidence>
<dbReference type="GO" id="GO:0004828">
    <property type="term" value="F:serine-tRNA ligase activity"/>
    <property type="evidence" value="ECO:0007669"/>
    <property type="project" value="UniProtKB-EC"/>
</dbReference>
<evidence type="ECO:0000313" key="9">
    <source>
        <dbReference type="EMBL" id="ODQ63988.1"/>
    </source>
</evidence>
<dbReference type="OrthoDB" id="10264585at2759"/>
<dbReference type="GO" id="GO:0006434">
    <property type="term" value="P:seryl-tRNA aminoacylation"/>
    <property type="evidence" value="ECO:0007669"/>
    <property type="project" value="InterPro"/>
</dbReference>
<dbReference type="STRING" id="857566.A0A1E3PF42"/>
<dbReference type="SUPFAM" id="SSF55681">
    <property type="entry name" value="Class II aaRS and biotin synthetases"/>
    <property type="match status" value="1"/>
</dbReference>
<gene>
    <name evidence="9" type="ORF">NADFUDRAFT_84037</name>
</gene>
<dbReference type="EC" id="6.1.1.11" evidence="1"/>
<keyword evidence="2" id="KW-0436">Ligase</keyword>
<name>A0A1E3PF42_9ASCO</name>